<accession>A0A803LW63</accession>
<reference evidence="2" key="2">
    <citation type="submission" date="2021-03" db="UniProtKB">
        <authorList>
            <consortium name="EnsemblPlants"/>
        </authorList>
    </citation>
    <scope>IDENTIFICATION</scope>
</reference>
<dbReference type="Gramene" id="AUR62019714-RA">
    <property type="protein sequence ID" value="AUR62019714-RA:cds"/>
    <property type="gene ID" value="AUR62019714"/>
</dbReference>
<dbReference type="AlphaFoldDB" id="A0A803LW63"/>
<reference evidence="2" key="1">
    <citation type="journal article" date="2017" name="Nature">
        <title>The genome of Chenopodium quinoa.</title>
        <authorList>
            <person name="Jarvis D.E."/>
            <person name="Ho Y.S."/>
            <person name="Lightfoot D.J."/>
            <person name="Schmoeckel S.M."/>
            <person name="Li B."/>
            <person name="Borm T.J.A."/>
            <person name="Ohyanagi H."/>
            <person name="Mineta K."/>
            <person name="Michell C.T."/>
            <person name="Saber N."/>
            <person name="Kharbatia N.M."/>
            <person name="Rupper R.R."/>
            <person name="Sharp A.R."/>
            <person name="Dally N."/>
            <person name="Boughton B.A."/>
            <person name="Woo Y.H."/>
            <person name="Gao G."/>
            <person name="Schijlen E.G.W.M."/>
            <person name="Guo X."/>
            <person name="Momin A.A."/>
            <person name="Negrao S."/>
            <person name="Al-Babili S."/>
            <person name="Gehring C."/>
            <person name="Roessner U."/>
            <person name="Jung C."/>
            <person name="Murphy K."/>
            <person name="Arold S.T."/>
            <person name="Gojobori T."/>
            <person name="van der Linden C.G."/>
            <person name="van Loo E.N."/>
            <person name="Jellen E.N."/>
            <person name="Maughan P.J."/>
            <person name="Tester M."/>
        </authorList>
    </citation>
    <scope>NUCLEOTIDE SEQUENCE [LARGE SCALE GENOMIC DNA]</scope>
    <source>
        <strain evidence="2">cv. PI 614886</strain>
    </source>
</reference>
<dbReference type="EnsemblPlants" id="AUR62019714-RA">
    <property type="protein sequence ID" value="AUR62019714-RA:cds"/>
    <property type="gene ID" value="AUR62019714"/>
</dbReference>
<keyword evidence="1" id="KW-1133">Transmembrane helix</keyword>
<protein>
    <submittedName>
        <fullName evidence="2">Uncharacterized protein</fullName>
    </submittedName>
</protein>
<name>A0A803LW63_CHEQI</name>
<evidence type="ECO:0000313" key="2">
    <source>
        <dbReference type="EnsemblPlants" id="AUR62019714-RA:cds"/>
    </source>
</evidence>
<dbReference type="Proteomes" id="UP000596660">
    <property type="component" value="Unplaced"/>
</dbReference>
<dbReference type="OMA" id="NEGIWIP"/>
<keyword evidence="1" id="KW-0472">Membrane</keyword>
<sequence>MNCLIDLIGCGAAIFGLMFLCNDCVYGKKKKKDKKEKSYKTLEWNIAAADDDYNARRSFALVNEGIWIPKRRNSYTQDIEGTGRYKHLPHSWLNKDRMATWGLQVDLNRVLCQQQPESIQHLFRFWNLV</sequence>
<feature type="transmembrane region" description="Helical" evidence="1">
    <location>
        <begin position="6"/>
        <end position="26"/>
    </location>
</feature>
<keyword evidence="1" id="KW-0812">Transmembrane</keyword>
<proteinExistence type="predicted"/>
<evidence type="ECO:0000256" key="1">
    <source>
        <dbReference type="SAM" id="Phobius"/>
    </source>
</evidence>
<keyword evidence="3" id="KW-1185">Reference proteome</keyword>
<organism evidence="2 3">
    <name type="scientific">Chenopodium quinoa</name>
    <name type="common">Quinoa</name>
    <dbReference type="NCBI Taxonomy" id="63459"/>
    <lineage>
        <taxon>Eukaryota</taxon>
        <taxon>Viridiplantae</taxon>
        <taxon>Streptophyta</taxon>
        <taxon>Embryophyta</taxon>
        <taxon>Tracheophyta</taxon>
        <taxon>Spermatophyta</taxon>
        <taxon>Magnoliopsida</taxon>
        <taxon>eudicotyledons</taxon>
        <taxon>Gunneridae</taxon>
        <taxon>Pentapetalae</taxon>
        <taxon>Caryophyllales</taxon>
        <taxon>Chenopodiaceae</taxon>
        <taxon>Chenopodioideae</taxon>
        <taxon>Atripliceae</taxon>
        <taxon>Chenopodium</taxon>
    </lineage>
</organism>
<evidence type="ECO:0000313" key="3">
    <source>
        <dbReference type="Proteomes" id="UP000596660"/>
    </source>
</evidence>